<proteinExistence type="predicted"/>
<dbReference type="Proteomes" id="UP000267029">
    <property type="component" value="Unassembled WGS sequence"/>
</dbReference>
<accession>A0A0R3U167</accession>
<dbReference type="Pfam" id="PF00769">
    <property type="entry name" value="ERM_C"/>
    <property type="match status" value="1"/>
</dbReference>
<dbReference type="STRING" id="53468.A0A0R3U167"/>
<dbReference type="Gene3D" id="6.10.360.10">
    <property type="match status" value="1"/>
</dbReference>
<feature type="region of interest" description="Disordered" evidence="2">
    <location>
        <begin position="115"/>
        <end position="255"/>
    </location>
</feature>
<keyword evidence="5" id="KW-1185">Reference proteome</keyword>
<feature type="coiled-coil region" evidence="1">
    <location>
        <begin position="50"/>
        <end position="85"/>
    </location>
</feature>
<evidence type="ECO:0000256" key="2">
    <source>
        <dbReference type="SAM" id="MobiDB-lite"/>
    </source>
</evidence>
<evidence type="ECO:0000313" key="5">
    <source>
        <dbReference type="Proteomes" id="UP000267029"/>
    </source>
</evidence>
<protein>
    <recommendedName>
        <fullName evidence="3">Ezrin/radixin/moesin C-terminal domain-containing protein</fullName>
    </recommendedName>
</protein>
<dbReference type="InterPro" id="IPR011174">
    <property type="entry name" value="ERM"/>
</dbReference>
<reference evidence="4 5" key="1">
    <citation type="submission" date="2018-10" db="EMBL/GenBank/DDBJ databases">
        <authorList>
            <consortium name="Pathogen Informatics"/>
        </authorList>
    </citation>
    <scope>NUCLEOTIDE SEQUENCE [LARGE SCALE GENOMIC DNA]</scope>
</reference>
<evidence type="ECO:0000259" key="3">
    <source>
        <dbReference type="Pfam" id="PF00769"/>
    </source>
</evidence>
<feature type="compositionally biased region" description="Basic and acidic residues" evidence="2">
    <location>
        <begin position="153"/>
        <end position="162"/>
    </location>
</feature>
<sequence>DLVFYTKNLKSNKKILALCIGNNELYVRRRLPESIEMQQMRSQAHEETLYRELERERLEKERAARIEAERRVRELEALLEQAQMRLLGTESGPASPLRSSNRRTSAHNGALKHEALPSLLVSGPEANKTVGINGNPRAMTSSAFQAVDQTTSLDDHSTESRETMPQPARRRSSPPRIQTPPATSSSSSSSSSVRKASHVKRKKDAGWRSRPRRQSSPLPPHTLLDAHKQAGTETTKQGFPGDQAVHPSSSNTRRLPRQALEVVGNNSSEPPDEKPTALELLGLSWLDTNVSSHDVEPIRVPLNEAVEFAPAVVPSLRSEELRRSVISRDPHLRAKLQELHQEMQTMQRTNQGHDSQPCEQCEDKFDTIRKIRRGNTRRRIDEFEAL</sequence>
<organism evidence="4 5">
    <name type="scientific">Mesocestoides corti</name>
    <name type="common">Flatworm</name>
    <dbReference type="NCBI Taxonomy" id="53468"/>
    <lineage>
        <taxon>Eukaryota</taxon>
        <taxon>Metazoa</taxon>
        <taxon>Spiralia</taxon>
        <taxon>Lophotrochozoa</taxon>
        <taxon>Platyhelminthes</taxon>
        <taxon>Cestoda</taxon>
        <taxon>Eucestoda</taxon>
        <taxon>Cyclophyllidea</taxon>
        <taxon>Mesocestoididae</taxon>
        <taxon>Mesocestoides</taxon>
    </lineage>
</organism>
<evidence type="ECO:0000313" key="4">
    <source>
        <dbReference type="EMBL" id="VDD74080.1"/>
    </source>
</evidence>
<dbReference type="Gene3D" id="1.20.5.450">
    <property type="match status" value="1"/>
</dbReference>
<dbReference type="OrthoDB" id="6018897at2759"/>
<dbReference type="PANTHER" id="PTHR23281">
    <property type="entry name" value="MERLIN/MOESIN/EZRIN/RADIXIN"/>
    <property type="match status" value="1"/>
</dbReference>
<dbReference type="InterPro" id="IPR011259">
    <property type="entry name" value="ERM_C_dom"/>
</dbReference>
<dbReference type="GO" id="GO:0003779">
    <property type="term" value="F:actin binding"/>
    <property type="evidence" value="ECO:0007669"/>
    <property type="project" value="InterPro"/>
</dbReference>
<feature type="non-terminal residue" evidence="4">
    <location>
        <position position="1"/>
    </location>
</feature>
<feature type="compositionally biased region" description="Polar residues" evidence="2">
    <location>
        <begin position="138"/>
        <end position="152"/>
    </location>
</feature>
<dbReference type="InterPro" id="IPR008954">
    <property type="entry name" value="Moesin_tail_sf"/>
</dbReference>
<keyword evidence="1" id="KW-0175">Coiled coil</keyword>
<name>A0A0R3U167_MESCO</name>
<gene>
    <name evidence="4" type="ORF">MCOS_LOCUS83</name>
</gene>
<feature type="region of interest" description="Disordered" evidence="2">
    <location>
        <begin position="87"/>
        <end position="106"/>
    </location>
</feature>
<dbReference type="EMBL" id="UXSR01000007">
    <property type="protein sequence ID" value="VDD74080.1"/>
    <property type="molecule type" value="Genomic_DNA"/>
</dbReference>
<dbReference type="SUPFAM" id="SSF50729">
    <property type="entry name" value="PH domain-like"/>
    <property type="match status" value="1"/>
</dbReference>
<evidence type="ECO:0000256" key="1">
    <source>
        <dbReference type="SAM" id="Coils"/>
    </source>
</evidence>
<feature type="domain" description="Ezrin/radixin/moesin C-terminal" evidence="3">
    <location>
        <begin position="317"/>
        <end position="386"/>
    </location>
</feature>
<dbReference type="SUPFAM" id="SSF48678">
    <property type="entry name" value="Moesin tail domain"/>
    <property type="match status" value="1"/>
</dbReference>
<dbReference type="AlphaFoldDB" id="A0A0R3U167"/>
<feature type="compositionally biased region" description="Basic residues" evidence="2">
    <location>
        <begin position="195"/>
        <end position="213"/>
    </location>
</feature>